<proteinExistence type="predicted"/>
<dbReference type="HOGENOM" id="CLU_580212_0_0_1"/>
<dbReference type="AlphaFoldDB" id="M3AIA5"/>
<accession>M3AIA5</accession>
<name>M3AIA5_PSEFD</name>
<evidence type="ECO:0000313" key="3">
    <source>
        <dbReference type="Proteomes" id="UP000016932"/>
    </source>
</evidence>
<evidence type="ECO:0000256" key="1">
    <source>
        <dbReference type="SAM" id="MobiDB-lite"/>
    </source>
</evidence>
<reference evidence="2 3" key="1">
    <citation type="journal article" date="2012" name="PLoS Pathog.">
        <title>Diverse lifestyles and strategies of plant pathogenesis encoded in the genomes of eighteen Dothideomycetes fungi.</title>
        <authorList>
            <person name="Ohm R.A."/>
            <person name="Feau N."/>
            <person name="Henrissat B."/>
            <person name="Schoch C.L."/>
            <person name="Horwitz B.A."/>
            <person name="Barry K.W."/>
            <person name="Condon B.J."/>
            <person name="Copeland A.C."/>
            <person name="Dhillon B."/>
            <person name="Glaser F."/>
            <person name="Hesse C.N."/>
            <person name="Kosti I."/>
            <person name="LaButti K."/>
            <person name="Lindquist E.A."/>
            <person name="Lucas S."/>
            <person name="Salamov A.A."/>
            <person name="Bradshaw R.E."/>
            <person name="Ciuffetti L."/>
            <person name="Hamelin R.C."/>
            <person name="Kema G.H.J."/>
            <person name="Lawrence C."/>
            <person name="Scott J.A."/>
            <person name="Spatafora J.W."/>
            <person name="Turgeon B.G."/>
            <person name="de Wit P.J.G.M."/>
            <person name="Zhong S."/>
            <person name="Goodwin S.B."/>
            <person name="Grigoriev I.V."/>
        </authorList>
    </citation>
    <scope>NUCLEOTIDE SEQUENCE [LARGE SCALE GENOMIC DNA]</scope>
    <source>
        <strain evidence="2 3">CIRAD86</strain>
    </source>
</reference>
<dbReference type="VEuPathDB" id="FungiDB:MYCFIDRAFT_84018"/>
<organism evidence="2 3">
    <name type="scientific">Pseudocercospora fijiensis (strain CIRAD86)</name>
    <name type="common">Black leaf streak disease fungus</name>
    <name type="synonym">Mycosphaerella fijiensis</name>
    <dbReference type="NCBI Taxonomy" id="383855"/>
    <lineage>
        <taxon>Eukaryota</taxon>
        <taxon>Fungi</taxon>
        <taxon>Dikarya</taxon>
        <taxon>Ascomycota</taxon>
        <taxon>Pezizomycotina</taxon>
        <taxon>Dothideomycetes</taxon>
        <taxon>Dothideomycetidae</taxon>
        <taxon>Mycosphaerellales</taxon>
        <taxon>Mycosphaerellaceae</taxon>
        <taxon>Pseudocercospora</taxon>
    </lineage>
</organism>
<dbReference type="EMBL" id="KB446567">
    <property type="protein sequence ID" value="EME77207.1"/>
    <property type="molecule type" value="Genomic_DNA"/>
</dbReference>
<gene>
    <name evidence="2" type="ORF">MYCFIDRAFT_84018</name>
</gene>
<evidence type="ECO:0000313" key="2">
    <source>
        <dbReference type="EMBL" id="EME77207.1"/>
    </source>
</evidence>
<dbReference type="RefSeq" id="XP_007932254.1">
    <property type="nucleotide sequence ID" value="XM_007934063.1"/>
</dbReference>
<dbReference type="GeneID" id="19342135"/>
<keyword evidence="3" id="KW-1185">Reference proteome</keyword>
<feature type="region of interest" description="Disordered" evidence="1">
    <location>
        <begin position="305"/>
        <end position="334"/>
    </location>
</feature>
<dbReference type="KEGG" id="pfj:MYCFIDRAFT_84018"/>
<dbReference type="Proteomes" id="UP000016932">
    <property type="component" value="Unassembled WGS sequence"/>
</dbReference>
<protein>
    <submittedName>
        <fullName evidence="2">Uncharacterized protein</fullName>
    </submittedName>
</protein>
<feature type="compositionally biased region" description="Polar residues" evidence="1">
    <location>
        <begin position="307"/>
        <end position="324"/>
    </location>
</feature>
<sequence>MHSGTSIDDKYAAHEAKKSIYLAEMNAMIAKSKEEFDKCNLKNVESLIGFIILFVASTHIRTSTRPSSCPETRAGAFPRSRMRRETISTSPIKTAVLPTMRQQCMGVIMNLAQNLESMSSGDTFEIGIHVKEKEMCRKRNKDPFQEPIEVHEHGRCSSYSDMAEMLSYIEARPQWDKEFVTKNTPSRRISTPLPSFLVLPFPHKLQPDPLLYISTNAFKQFLSNASMGCSKSSNIIQSITGRKSIFQSPALAVDSIQIHQLQYPVSSSAASLIHHQYTASLRDLGSMLTVVYHWLPVALSPPRLASPPQTHTTHIATGLPTTSQKKARREKTNAVKADAVGIGPGAASSRKYPMPMPHTDEECTAFFLNRIDKIADIGMMDVQRLFHAAVEARTCARLAADPNPKSRVLKTKTEARVTLAFKITSRHFPAFKALAFSTGGLAIGFDCGMAQMTTFSVFGGCCCLRRSLRLE</sequence>